<evidence type="ECO:0000256" key="1">
    <source>
        <dbReference type="ARBA" id="ARBA00006594"/>
    </source>
</evidence>
<keyword evidence="2 7" id="KW-0489">Methyltransferase</keyword>
<name>A0A4R7TYW1_9BACT</name>
<dbReference type="EMBL" id="SOCH01000002">
    <property type="protein sequence ID" value="TDU98150.1"/>
    <property type="molecule type" value="Genomic_DNA"/>
</dbReference>
<dbReference type="InterPro" id="IPR002295">
    <property type="entry name" value="N4/N6-MTase_EcoPI_Mod-like"/>
</dbReference>
<dbReference type="GO" id="GO:0008170">
    <property type="term" value="F:N-methyltransferase activity"/>
    <property type="evidence" value="ECO:0007669"/>
    <property type="project" value="InterPro"/>
</dbReference>
<sequence>MKNNIFQLLEELLKNNSKYLSKDKKILKPVVYNDVMNMNKELISLLMSNEEIKNSFFVKVNDNWIFDKNKFVWFLNSKEFLPDSYTRFSNKIGLSNIFGGGALFNENIVLNFPFKDCILYGGQTKDDQKREEIFYNKIIASDQINQMLAPKVFTNIKRYSKNNIENKDIIFDKNDNLIIKGNNLIALSSILKVYEGKVKCIYIDPPYNTGSDSFSYNDSFNRTTWLVFMKNRLEIAKKLLSDDGILLIQISFHQFPYLRVLVDEIFSDGKHIMDFNTLVRNTERILTGDKEYNDVIEYTLVYSKSKNFKMPKMIKQKEEDLYCYEIILEKDPEKCEKIKIGNKEVVIYKPGTFEIKTGEPNFKKLKMYTITGSISEKNSSGRFFEKYLRPLINDKNYPPETMFAVFDMGDDERKYRLFQFPKAGKKAGRYFQGKPKSSDVTLKPYPNFLNYAEKYNAVNKEGGVSFRNAKKPEEYIKFYFDIFTSENDLVLDFFLGSGTTCAVAHKMNRKYIGIEQMDYINNITVERLNNVIKNDDTGISKEIGWKGGGSFVYCELLEDAYELLNSIISANEDEIKKIKTEIYCDQRIIPFISTNELLKVDNEFDKLDLKDKKQILIDLININKLYVNYSDIDDKNYKVSESDKKFTKSFYGNR</sequence>
<feature type="domain" description="DNA methylase N-4/N-6" evidence="5">
    <location>
        <begin position="198"/>
        <end position="524"/>
    </location>
</feature>
<dbReference type="GO" id="GO:0003677">
    <property type="term" value="F:DNA binding"/>
    <property type="evidence" value="ECO:0007669"/>
    <property type="project" value="InterPro"/>
</dbReference>
<dbReference type="InterPro" id="IPR002941">
    <property type="entry name" value="DNA_methylase_N4/N6"/>
</dbReference>
<dbReference type="SUPFAM" id="SSF53335">
    <property type="entry name" value="S-adenosyl-L-methionine-dependent methyltransferases"/>
    <property type="match status" value="1"/>
</dbReference>
<reference evidence="7 8" key="1">
    <citation type="submission" date="2019-03" db="EMBL/GenBank/DDBJ databases">
        <title>Genomic Encyclopedia of Archaeal and Bacterial Type Strains, Phase II (KMG-II): from individual species to whole genera.</title>
        <authorList>
            <person name="Goeker M."/>
        </authorList>
    </citation>
    <scope>NUCLEOTIDE SEQUENCE [LARGE SCALE GENOMIC DNA]</scope>
    <source>
        <strain evidence="7 8">ATCC 25591</strain>
    </source>
</reference>
<dbReference type="PROSITE" id="PS00092">
    <property type="entry name" value="N6_MTASE"/>
    <property type="match status" value="1"/>
</dbReference>
<dbReference type="InterPro" id="IPR002052">
    <property type="entry name" value="DNA_methylase_N6_adenine_CS"/>
</dbReference>
<keyword evidence="4" id="KW-0949">S-adenosyl-L-methionine</keyword>
<dbReference type="Pfam" id="PF01555">
    <property type="entry name" value="N6_N4_Mtase"/>
    <property type="match status" value="1"/>
</dbReference>
<proteinExistence type="inferred from homology"/>
<comment type="similarity">
    <text evidence="1">Belongs to the N(4)/N(6)-methyltransferase family.</text>
</comment>
<protein>
    <submittedName>
        <fullName evidence="7">Adenine-specific DNA-methyltransferase</fullName>
    </submittedName>
</protein>
<comment type="caution">
    <text evidence="7">The sequence shown here is derived from an EMBL/GenBank/DDBJ whole genome shotgun (WGS) entry which is preliminary data.</text>
</comment>
<dbReference type="Pfam" id="PF12564">
    <property type="entry name" value="TypeIII_RM_meth"/>
    <property type="match status" value="1"/>
</dbReference>
<accession>A0A4R7TYW1</accession>
<evidence type="ECO:0000256" key="3">
    <source>
        <dbReference type="ARBA" id="ARBA00022679"/>
    </source>
</evidence>
<organism evidence="7 8">
    <name type="scientific">Metamycoplasma hyosynoviae</name>
    <dbReference type="NCBI Taxonomy" id="29559"/>
    <lineage>
        <taxon>Bacteria</taxon>
        <taxon>Bacillati</taxon>
        <taxon>Mycoplasmatota</taxon>
        <taxon>Mycoplasmoidales</taxon>
        <taxon>Metamycoplasmataceae</taxon>
        <taxon>Metamycoplasma</taxon>
    </lineage>
</organism>
<evidence type="ECO:0000256" key="4">
    <source>
        <dbReference type="ARBA" id="ARBA00022691"/>
    </source>
</evidence>
<evidence type="ECO:0000313" key="7">
    <source>
        <dbReference type="EMBL" id="TDU98150.1"/>
    </source>
</evidence>
<dbReference type="PIRSF" id="PIRSF015855">
    <property type="entry name" value="TypeIII_Mtase_mKpnI"/>
    <property type="match status" value="1"/>
</dbReference>
<dbReference type="GO" id="GO:0032259">
    <property type="term" value="P:methylation"/>
    <property type="evidence" value="ECO:0007669"/>
    <property type="project" value="UniProtKB-KW"/>
</dbReference>
<evidence type="ECO:0000313" key="8">
    <source>
        <dbReference type="Proteomes" id="UP000294882"/>
    </source>
</evidence>
<dbReference type="InterPro" id="IPR029063">
    <property type="entry name" value="SAM-dependent_MTases_sf"/>
</dbReference>
<evidence type="ECO:0000259" key="6">
    <source>
        <dbReference type="Pfam" id="PF12564"/>
    </source>
</evidence>
<gene>
    <name evidence="7" type="ORF">JN03_0174</name>
</gene>
<dbReference type="AlphaFoldDB" id="A0A4R7TYW1"/>
<dbReference type="Gene3D" id="3.40.50.150">
    <property type="entry name" value="Vaccinia Virus protein VP39"/>
    <property type="match status" value="1"/>
</dbReference>
<evidence type="ECO:0000259" key="5">
    <source>
        <dbReference type="Pfam" id="PF01555"/>
    </source>
</evidence>
<dbReference type="InterPro" id="IPR022221">
    <property type="entry name" value="TypeIII_RM_meth"/>
</dbReference>
<dbReference type="InterPro" id="IPR001091">
    <property type="entry name" value="RM_Methyltransferase"/>
</dbReference>
<evidence type="ECO:0000256" key="2">
    <source>
        <dbReference type="ARBA" id="ARBA00022603"/>
    </source>
</evidence>
<dbReference type="PRINTS" id="PR00508">
    <property type="entry name" value="S21N4MTFRASE"/>
</dbReference>
<dbReference type="Proteomes" id="UP000294882">
    <property type="component" value="Unassembled WGS sequence"/>
</dbReference>
<keyword evidence="3 7" id="KW-0808">Transferase</keyword>
<feature type="domain" description="Type III restriction/modification enzyme methylation subunit" evidence="6">
    <location>
        <begin position="39"/>
        <end position="94"/>
    </location>
</feature>